<comment type="subcellular location">
    <subcellularLocation>
        <location evidence="1">Cytoplasm</location>
    </subcellularLocation>
</comment>
<reference evidence="18" key="1">
    <citation type="journal article" date="2023" name="Mol. Biol. Evol.">
        <title>Third-Generation Sequencing Reveals the Adaptive Role of the Epigenome in Three Deep-Sea Polychaetes.</title>
        <authorList>
            <person name="Perez M."/>
            <person name="Aroh O."/>
            <person name="Sun Y."/>
            <person name="Lan Y."/>
            <person name="Juniper S.K."/>
            <person name="Young C.R."/>
            <person name="Angers B."/>
            <person name="Qian P.Y."/>
        </authorList>
    </citation>
    <scope>NUCLEOTIDE SEQUENCE</scope>
    <source>
        <strain evidence="18">R07B-5</strain>
    </source>
</reference>
<keyword evidence="6" id="KW-0547">Nucleotide-binding</keyword>
<feature type="region of interest" description="Disordered" evidence="12">
    <location>
        <begin position="2124"/>
        <end position="2160"/>
    </location>
</feature>
<dbReference type="CDD" id="cd00096">
    <property type="entry name" value="Ig"/>
    <property type="match status" value="2"/>
</dbReference>
<dbReference type="SMART" id="SM00233">
    <property type="entry name" value="PH"/>
    <property type="match status" value="1"/>
</dbReference>
<evidence type="ECO:0000259" key="16">
    <source>
        <dbReference type="PROSITE" id="PS50835"/>
    </source>
</evidence>
<evidence type="ECO:0000313" key="19">
    <source>
        <dbReference type="Proteomes" id="UP001209878"/>
    </source>
</evidence>
<feature type="compositionally biased region" description="Basic and acidic residues" evidence="12">
    <location>
        <begin position="19"/>
        <end position="60"/>
    </location>
</feature>
<organism evidence="18 19">
    <name type="scientific">Ridgeia piscesae</name>
    <name type="common">Tubeworm</name>
    <dbReference type="NCBI Taxonomy" id="27915"/>
    <lineage>
        <taxon>Eukaryota</taxon>
        <taxon>Metazoa</taxon>
        <taxon>Spiralia</taxon>
        <taxon>Lophotrochozoa</taxon>
        <taxon>Annelida</taxon>
        <taxon>Polychaeta</taxon>
        <taxon>Sedentaria</taxon>
        <taxon>Canalipalpata</taxon>
        <taxon>Sabellida</taxon>
        <taxon>Siboglinidae</taxon>
        <taxon>Ridgeia</taxon>
    </lineage>
</organism>
<feature type="domain" description="Fibronectin type-III" evidence="17">
    <location>
        <begin position="2027"/>
        <end position="2122"/>
    </location>
</feature>
<dbReference type="SUPFAM" id="SSF50729">
    <property type="entry name" value="PH domain-like"/>
    <property type="match status" value="1"/>
</dbReference>
<dbReference type="InterPro" id="IPR007110">
    <property type="entry name" value="Ig-like_dom"/>
</dbReference>
<dbReference type="InterPro" id="IPR013098">
    <property type="entry name" value="Ig_I-set"/>
</dbReference>
<feature type="region of interest" description="Disordered" evidence="12">
    <location>
        <begin position="475"/>
        <end position="497"/>
    </location>
</feature>
<dbReference type="PANTHER" id="PTHR47633:SF3">
    <property type="entry name" value="STRIATED MUSCLE PREFERENTIALLY EXPRESSED PROTEIN KINASE"/>
    <property type="match status" value="1"/>
</dbReference>
<dbReference type="InterPro" id="IPR036028">
    <property type="entry name" value="SH3-like_dom_sf"/>
</dbReference>
<dbReference type="InterPro" id="IPR036116">
    <property type="entry name" value="FN3_sf"/>
</dbReference>
<comment type="similarity">
    <text evidence="2">Belongs to the protein kinase superfamily. CAMK Ser/Thr protein kinase family.</text>
</comment>
<evidence type="ECO:0000256" key="6">
    <source>
        <dbReference type="ARBA" id="ARBA00022741"/>
    </source>
</evidence>
<dbReference type="Proteomes" id="UP001209878">
    <property type="component" value="Unassembled WGS sequence"/>
</dbReference>
<evidence type="ECO:0000256" key="2">
    <source>
        <dbReference type="ARBA" id="ARBA00006692"/>
    </source>
</evidence>
<protein>
    <recommendedName>
        <fullName evidence="20">Obscurin-like</fullName>
    </recommendedName>
</protein>
<dbReference type="FunFam" id="2.60.40.10:FF:000032">
    <property type="entry name" value="palladin isoform X1"/>
    <property type="match status" value="3"/>
</dbReference>
<feature type="domain" description="Ig-like" evidence="16">
    <location>
        <begin position="2250"/>
        <end position="2342"/>
    </location>
</feature>
<feature type="domain" description="Ig-like" evidence="16">
    <location>
        <begin position="1296"/>
        <end position="1384"/>
    </location>
</feature>
<dbReference type="Pfam" id="PF00041">
    <property type="entry name" value="fn3"/>
    <property type="match status" value="2"/>
</dbReference>
<evidence type="ECO:0000259" key="15">
    <source>
        <dbReference type="PROSITE" id="PS50010"/>
    </source>
</evidence>
<dbReference type="PROSITE" id="PS50835">
    <property type="entry name" value="IG_LIKE"/>
    <property type="match status" value="12"/>
</dbReference>
<gene>
    <name evidence="18" type="ORF">NP493_186g03131</name>
</gene>
<dbReference type="FunFam" id="2.60.40.10:FF:000425">
    <property type="entry name" value="Myosin light chain kinase"/>
    <property type="match status" value="4"/>
</dbReference>
<dbReference type="SMART" id="SM00060">
    <property type="entry name" value="FN3"/>
    <property type="match status" value="4"/>
</dbReference>
<feature type="domain" description="Ig-like" evidence="16">
    <location>
        <begin position="194"/>
        <end position="288"/>
    </location>
</feature>
<dbReference type="InterPro" id="IPR000219">
    <property type="entry name" value="DH_dom"/>
</dbReference>
<feature type="region of interest" description="Disordered" evidence="12">
    <location>
        <begin position="1897"/>
        <end position="1923"/>
    </location>
</feature>
<dbReference type="CDD" id="cd00063">
    <property type="entry name" value="FN3"/>
    <property type="match status" value="4"/>
</dbReference>
<dbReference type="SUPFAM" id="SSF50044">
    <property type="entry name" value="SH3-domain"/>
    <property type="match status" value="1"/>
</dbReference>
<feature type="coiled-coil region" evidence="11">
    <location>
        <begin position="534"/>
        <end position="571"/>
    </location>
</feature>
<dbReference type="Gene3D" id="2.30.30.40">
    <property type="entry name" value="SH3 Domains"/>
    <property type="match status" value="2"/>
</dbReference>
<dbReference type="InterPro" id="IPR003598">
    <property type="entry name" value="Ig_sub2"/>
</dbReference>
<dbReference type="PROSITE" id="PS50003">
    <property type="entry name" value="PH_DOMAIN"/>
    <property type="match status" value="1"/>
</dbReference>
<evidence type="ECO:0000256" key="5">
    <source>
        <dbReference type="ARBA" id="ARBA00022737"/>
    </source>
</evidence>
<dbReference type="Pfam" id="PF07679">
    <property type="entry name" value="I-set"/>
    <property type="match status" value="12"/>
</dbReference>
<evidence type="ECO:0000313" key="18">
    <source>
        <dbReference type="EMBL" id="KAK2186867.1"/>
    </source>
</evidence>
<feature type="compositionally biased region" description="Basic and acidic residues" evidence="12">
    <location>
        <begin position="2124"/>
        <end position="2147"/>
    </location>
</feature>
<dbReference type="FunFam" id="2.60.40.10:FF:000147">
    <property type="entry name" value="Myosin light chain kinase"/>
    <property type="match status" value="1"/>
</dbReference>
<proteinExistence type="inferred from homology"/>
<evidence type="ECO:0000259" key="14">
    <source>
        <dbReference type="PROSITE" id="PS50003"/>
    </source>
</evidence>
<feature type="domain" description="Fibronectin type-III" evidence="17">
    <location>
        <begin position="1916"/>
        <end position="2007"/>
    </location>
</feature>
<name>A0AAD9P2E0_RIDPI</name>
<keyword evidence="9" id="KW-0393">Immunoglobulin domain</keyword>
<dbReference type="Gene3D" id="2.30.29.30">
    <property type="entry name" value="Pleckstrin-homology domain (PH domain)/Phosphotyrosine-binding domain (PTB)"/>
    <property type="match status" value="1"/>
</dbReference>
<evidence type="ECO:0000259" key="17">
    <source>
        <dbReference type="PROSITE" id="PS50853"/>
    </source>
</evidence>
<evidence type="ECO:0000256" key="11">
    <source>
        <dbReference type="SAM" id="Coils"/>
    </source>
</evidence>
<feature type="compositionally biased region" description="Basic and acidic residues" evidence="12">
    <location>
        <begin position="1"/>
        <end position="11"/>
    </location>
</feature>
<dbReference type="FunFam" id="2.60.40.10:FF:000107">
    <property type="entry name" value="Myosin, light chain kinase a"/>
    <property type="match status" value="3"/>
</dbReference>
<dbReference type="InterPro" id="IPR011993">
    <property type="entry name" value="PH-like_dom_sf"/>
</dbReference>
<evidence type="ECO:0000256" key="7">
    <source>
        <dbReference type="ARBA" id="ARBA00022840"/>
    </source>
</evidence>
<keyword evidence="3 10" id="KW-0728">SH3 domain</keyword>
<accession>A0AAD9P2E0</accession>
<dbReference type="InterPro" id="IPR055251">
    <property type="entry name" value="SOS1_NGEF_PH"/>
</dbReference>
<sequence length="2385" mass="265019">MVPAGEVKEEVTPATPVEVTKEESEKVKETVEKKEPEAREEVKEVVPEKQAEKPKEEVPVEVVKEEQEKVKEMASLPSAPTNVSILKVTADSIKVGWEAPGTQEGTSLKGYVVAVRDAAKKKFKDVGKVDAKTLTFKVKKLKEGHEYFVKVYAESEAGLSEMAAELDAPVKVGLPQAQESSDEVDAAKVKVSAPEFTQAPQPSTVTEGETIKLSCQLKGEENATVSWSRNGKPLKVSKKDKRMKIGYDSNKKLYFLEIACATLDNAGEYAVTASSDGGQVTSMVAMVTVEASQKNQKPTLPQAPEAVSIKEGEDIKISCIIIASPEPEVKWSKDGKSVTSKDDTRVKVTSKENTYSLRIKRATGSDSGEYTVAAVNSEGIVSHAIPVSVAAVVKEEEPVVKKEEPVAKEEEPIVKEEEPVAKEEEPVAKKEPQVKEVALEEDEGPEFTSKPEPIVVEEKQEIVIVATIKGTPSPSITWSKDSKPLKPSERLVESRDGDKCSLRIPTAMAADSGEYTCTINNAGGSSFCTVIVTVEEVESEVETTDKDKAIMEQLSAKIAEAKKKLSKDGGEVVFEKYTMLGDYVDKDTKVSLKQGEVVEVMDAESPHGWLVRKHDDKSKICYVPVELLAVKEEGKKGESSDEEEDKKKLKEQAKPFYMAVTDHRPSDTAGLALTEGQIVEVLDWSSADHWLCRLKDDPSTQGLVLPSYLVVSTGDNKLDTRTPQELFREEVIRIKDPAQEAVMKRRYALKDMWESEREYVRDLTFAMDTYYKAFDGPNLPKELVGKKAVVFATLPDIFTFHKDKFHNELLECPNDAKSIGETFLRNRDGFQNYVTYLRDRDAAERILSLDSTVTFLKELKAGMGKASDSQMALPQYLRRPWKRIDEYISLLKGFIKYSRRAEDDCTQLEEAVKMFLQLRHQADDLMVLQQISGFAGSLDPLGPVLAHDDFTVWDGATSGSGRERHLFLFEDSMMVTKKQSATKPGEQPKFTFKQLVPLSDLALNRLEDTSAQFALYSTKMDKRTFQAKSVEIKNTWCDLLAKYCKQYDSCPELQLSMDDVYSDNESVLSTRGYETAGDSDTESYYSAAESEPEATRPTLLAKLKSVICHEGETVKFECEVSGEPAPTVTWLHNGQTVSASASHKLATVGSIYSLTVMKADASAAGDYVVKVTNVAGETESSAKLDVQVEEKQLPEFTSKLGKADVLLGGEAKLQCKISGKPEPDITWCKDGKEIVSGDRIKFLFVDDESQALLISDVQEADMGTYKCRAVNKVGEATCSTTLNITDLEERKKECAPQFVTSLSDTLIAQDNNASFVCQILGYPQPDVIWQHNKKELKASGRHVIKVTDDECVLTLTGVTQNDAGTYTCKLKNKVSHVKSSAVLTVGVIPTLVTAPQNVTANVNGEVEWTCQVAGLPRPKVTWLHADKEITASDKYELHESDNLFCLKVKNIDEDDAGLYLCRVANDLGVVESSATMSVTSRAKFVNKLQDVSVVSGGKVTLSCDFTCDPRPSVTWLLKGEELKESDSYVFSSDATSCSLCIPVARPGCAGVYTCHLGTAAGAEECSAEVTVVAPPVIVTRFSDVECFHAERVELVCRLSEPVKGQVSWMYNRRPIAPMERIKIEQEGEVCRLVITMAMASDRGEYICKVTNDAGEATCSATLFVMDEKIQEEVDDTDMGVSYKPRFVKRFRDQDAVIGSSARLVCKTIGEPAPHVKWLKDGIPVAPTDNVQLDTQGTLYSLSIATVTQEDAGTYECVARNKAGDDTCSAVLTVDDVTVTDETKEKKRELTVAPDMPFDKPQLTELEDNVIRLTWPAASLPPGAKTTPIRYIIERKDISHTSATWESVQTTEDTSVDVRKFDPTKDYLYRLRAENDFGLSDPSMSVSYYGKHITEINQQMSSKRESRRQKSTPPPVPREKPHVFVGRGGESVDISWQSVTSDVSIYYTVERRCPPSRNWLEVATNITDTSYTMTDYQSEKDYMLRVRAGNDYGVSDPSPPTTLFAKIDATVEKKKKDDYKSKVKPRTVWDKPEVVELTDTSVTLSWKSSSLPDYAVQTPITYTLEQRVPPNFEWTRFETDLAETQLKVTKFNRDKDVYFRVKAANEYGTSEPSMPVLIRRREVVQEEAKMEKKTKKEEGKEREDEAHKLPPHKRIPPAFIGTTDDTQYGVEGYTLKVVTTIQGTPRPTIIWYHGGEKLEMGGRYNCSLSDMGQMTLEITHFSLTDVGEYKVHVENAFGAAAQIIQVGLADPPTFLEPMKDQIFHLHRSGKLECRVHGIPYPTVQFKKDWRVVADSHRLKVTREDYEHWTMNIGNVIHMDEGLYECIAENVAGKVYSSATVRVTGQCVCAHACVHVTGQYDWSTLVSLTGQSNRSLFSWFGQCYWSI</sequence>
<dbReference type="SUPFAM" id="SSF48726">
    <property type="entry name" value="Immunoglobulin"/>
    <property type="match status" value="12"/>
</dbReference>
<feature type="compositionally biased region" description="Basic and acidic residues" evidence="12">
    <location>
        <begin position="480"/>
        <end position="497"/>
    </location>
</feature>
<dbReference type="SMART" id="SM00408">
    <property type="entry name" value="IGc2"/>
    <property type="match status" value="12"/>
</dbReference>
<dbReference type="Gene3D" id="1.20.900.10">
    <property type="entry name" value="Dbl homology (DH) domain"/>
    <property type="match status" value="1"/>
</dbReference>
<dbReference type="PROSITE" id="PS50002">
    <property type="entry name" value="SH3"/>
    <property type="match status" value="1"/>
</dbReference>
<evidence type="ECO:0000256" key="8">
    <source>
        <dbReference type="ARBA" id="ARBA00023157"/>
    </source>
</evidence>
<feature type="domain" description="Fibronectin type-III" evidence="17">
    <location>
        <begin position="1796"/>
        <end position="1892"/>
    </location>
</feature>
<evidence type="ECO:0000256" key="10">
    <source>
        <dbReference type="PROSITE-ProRule" id="PRU00192"/>
    </source>
</evidence>
<dbReference type="EMBL" id="JAODUO010000186">
    <property type="protein sequence ID" value="KAK2186867.1"/>
    <property type="molecule type" value="Genomic_DNA"/>
</dbReference>
<feature type="region of interest" description="Disordered" evidence="12">
    <location>
        <begin position="1"/>
        <end position="60"/>
    </location>
</feature>
<feature type="domain" description="Ig-like" evidence="16">
    <location>
        <begin position="2156"/>
        <end position="2248"/>
    </location>
</feature>
<feature type="domain" description="Ig-like" evidence="16">
    <location>
        <begin position="1389"/>
        <end position="1477"/>
    </location>
</feature>
<dbReference type="SUPFAM" id="SSF48065">
    <property type="entry name" value="DBL homology domain (DH-domain)"/>
    <property type="match status" value="1"/>
</dbReference>
<evidence type="ECO:0008006" key="20">
    <source>
        <dbReference type="Google" id="ProtNLM"/>
    </source>
</evidence>
<feature type="domain" description="DH" evidence="15">
    <location>
        <begin position="744"/>
        <end position="925"/>
    </location>
</feature>
<dbReference type="GO" id="GO:0045989">
    <property type="term" value="P:positive regulation of striated muscle contraction"/>
    <property type="evidence" value="ECO:0007669"/>
    <property type="project" value="UniProtKB-ARBA"/>
</dbReference>
<evidence type="ECO:0000259" key="13">
    <source>
        <dbReference type="PROSITE" id="PS50002"/>
    </source>
</evidence>
<keyword evidence="7" id="KW-0067">ATP-binding</keyword>
<feature type="domain" description="Ig-like" evidence="16">
    <location>
        <begin position="1194"/>
        <end position="1285"/>
    </location>
</feature>
<keyword evidence="19" id="KW-1185">Reference proteome</keyword>
<evidence type="ECO:0000256" key="3">
    <source>
        <dbReference type="ARBA" id="ARBA00022443"/>
    </source>
</evidence>
<keyword evidence="5" id="KW-0677">Repeat</keyword>
<evidence type="ECO:0000256" key="12">
    <source>
        <dbReference type="SAM" id="MobiDB-lite"/>
    </source>
</evidence>
<dbReference type="InterPro" id="IPR003961">
    <property type="entry name" value="FN3_dom"/>
</dbReference>
<evidence type="ECO:0000256" key="1">
    <source>
        <dbReference type="ARBA" id="ARBA00004496"/>
    </source>
</evidence>
<feature type="domain" description="SH3" evidence="13">
    <location>
        <begin position="652"/>
        <end position="714"/>
    </location>
</feature>
<dbReference type="InterPro" id="IPR035899">
    <property type="entry name" value="DBL_dom_sf"/>
</dbReference>
<feature type="domain" description="Ig-like" evidence="16">
    <location>
        <begin position="298"/>
        <end position="388"/>
    </location>
</feature>
<keyword evidence="4" id="KW-0963">Cytoplasm</keyword>
<feature type="domain" description="Ig-like" evidence="16">
    <location>
        <begin position="1482"/>
        <end position="1570"/>
    </location>
</feature>
<feature type="domain" description="Ig-like" evidence="16">
    <location>
        <begin position="1684"/>
        <end position="1772"/>
    </location>
</feature>
<dbReference type="Pfam" id="PF00621">
    <property type="entry name" value="RhoGEF"/>
    <property type="match status" value="1"/>
</dbReference>
<evidence type="ECO:0000256" key="9">
    <source>
        <dbReference type="ARBA" id="ARBA00023319"/>
    </source>
</evidence>
<dbReference type="GO" id="GO:0005085">
    <property type="term" value="F:guanyl-nucleotide exchange factor activity"/>
    <property type="evidence" value="ECO:0007669"/>
    <property type="project" value="InterPro"/>
</dbReference>
<dbReference type="SUPFAM" id="SSF49265">
    <property type="entry name" value="Fibronectin type III"/>
    <property type="match status" value="3"/>
</dbReference>
<dbReference type="GO" id="GO:0005524">
    <property type="term" value="F:ATP binding"/>
    <property type="evidence" value="ECO:0007669"/>
    <property type="project" value="UniProtKB-KW"/>
</dbReference>
<feature type="region of interest" description="Disordered" evidence="12">
    <location>
        <begin position="410"/>
        <end position="432"/>
    </location>
</feature>
<keyword evidence="8" id="KW-1015">Disulfide bond</keyword>
<keyword evidence="11" id="KW-0175">Coiled coil</keyword>
<dbReference type="Pfam" id="PF22697">
    <property type="entry name" value="SOS1_NGEF_PH"/>
    <property type="match status" value="1"/>
</dbReference>
<dbReference type="PROSITE" id="PS50853">
    <property type="entry name" value="FN3"/>
    <property type="match status" value="4"/>
</dbReference>
<dbReference type="SMART" id="SM00326">
    <property type="entry name" value="SH3"/>
    <property type="match status" value="2"/>
</dbReference>
<dbReference type="PANTHER" id="PTHR47633">
    <property type="entry name" value="IMMUNOGLOBULIN"/>
    <property type="match status" value="1"/>
</dbReference>
<evidence type="ECO:0000256" key="4">
    <source>
        <dbReference type="ARBA" id="ARBA00022490"/>
    </source>
</evidence>
<dbReference type="InterPro" id="IPR036179">
    <property type="entry name" value="Ig-like_dom_sf"/>
</dbReference>
<comment type="caution">
    <text evidence="18">The sequence shown here is derived from an EMBL/GenBank/DDBJ whole genome shotgun (WGS) entry which is preliminary data.</text>
</comment>
<dbReference type="SMART" id="SM00325">
    <property type="entry name" value="RhoGEF"/>
    <property type="match status" value="1"/>
</dbReference>
<dbReference type="InterPro" id="IPR001452">
    <property type="entry name" value="SH3_domain"/>
</dbReference>
<feature type="domain" description="Fibronectin type-III" evidence="17">
    <location>
        <begin position="79"/>
        <end position="175"/>
    </location>
</feature>
<dbReference type="InterPro" id="IPR001849">
    <property type="entry name" value="PH_domain"/>
</dbReference>
<dbReference type="GO" id="GO:0060298">
    <property type="term" value="P:positive regulation of sarcomere organization"/>
    <property type="evidence" value="ECO:0007669"/>
    <property type="project" value="UniProtKB-ARBA"/>
</dbReference>
<dbReference type="InterPro" id="IPR003599">
    <property type="entry name" value="Ig_sub"/>
</dbReference>
<dbReference type="PROSITE" id="PS50010">
    <property type="entry name" value="DH_2"/>
    <property type="match status" value="1"/>
</dbReference>
<dbReference type="SMART" id="SM00409">
    <property type="entry name" value="IG"/>
    <property type="match status" value="12"/>
</dbReference>
<dbReference type="Gene3D" id="2.60.40.10">
    <property type="entry name" value="Immunoglobulins"/>
    <property type="match status" value="16"/>
</dbReference>
<feature type="domain" description="PH" evidence="14">
    <location>
        <begin position="937"/>
        <end position="1045"/>
    </location>
</feature>
<dbReference type="GO" id="GO:0005737">
    <property type="term" value="C:cytoplasm"/>
    <property type="evidence" value="ECO:0007669"/>
    <property type="project" value="UniProtKB-SubCell"/>
</dbReference>
<feature type="domain" description="Ig-like" evidence="16">
    <location>
        <begin position="1574"/>
        <end position="1663"/>
    </location>
</feature>
<feature type="domain" description="Ig-like" evidence="16">
    <location>
        <begin position="445"/>
        <end position="533"/>
    </location>
</feature>
<dbReference type="InterPro" id="IPR013783">
    <property type="entry name" value="Ig-like_fold"/>
</dbReference>
<feature type="domain" description="Ig-like" evidence="16">
    <location>
        <begin position="1097"/>
        <end position="1185"/>
    </location>
</feature>